<dbReference type="GO" id="GO:0003677">
    <property type="term" value="F:DNA binding"/>
    <property type="evidence" value="ECO:0007669"/>
    <property type="project" value="InterPro"/>
</dbReference>
<comment type="caution">
    <text evidence="2">The sequence shown here is derived from an EMBL/GenBank/DDBJ whole genome shotgun (WGS) entry which is preliminary data.</text>
</comment>
<proteinExistence type="predicted"/>
<evidence type="ECO:0000313" key="2">
    <source>
        <dbReference type="EMBL" id="MBJ6361112.1"/>
    </source>
</evidence>
<keyword evidence="3" id="KW-1185">Reference proteome</keyword>
<dbReference type="InterPro" id="IPR009061">
    <property type="entry name" value="DNA-bd_dom_put_sf"/>
</dbReference>
<evidence type="ECO:0000313" key="3">
    <source>
        <dbReference type="Proteomes" id="UP000640274"/>
    </source>
</evidence>
<dbReference type="Proteomes" id="UP000640274">
    <property type="component" value="Unassembled WGS sequence"/>
</dbReference>
<dbReference type="EMBL" id="JAELUP010000019">
    <property type="protein sequence ID" value="MBJ6361112.1"/>
    <property type="molecule type" value="Genomic_DNA"/>
</dbReference>
<gene>
    <name evidence="2" type="ORF">JFN88_07260</name>
</gene>
<dbReference type="NCBIfam" id="TIGR01764">
    <property type="entry name" value="excise"/>
    <property type="match status" value="1"/>
</dbReference>
<feature type="domain" description="Helix-turn-helix" evidence="1">
    <location>
        <begin position="7"/>
        <end position="55"/>
    </location>
</feature>
<accession>A0A934IXJ8</accession>
<dbReference type="Pfam" id="PF12728">
    <property type="entry name" value="HTH_17"/>
    <property type="match status" value="1"/>
</dbReference>
<sequence>MQNDEVLDIYEMSRYLRCSVDTIRRMVQRKHLPHYRVGNRIFTRKSFLDEWILNQVTCSVENNAYAE</sequence>
<reference evidence="2" key="1">
    <citation type="submission" date="2020-12" db="EMBL/GenBank/DDBJ databases">
        <authorList>
            <person name="Huq M.A."/>
        </authorList>
    </citation>
    <scope>NUCLEOTIDE SEQUENCE</scope>
    <source>
        <strain evidence="2">MAHUQ-46</strain>
    </source>
</reference>
<dbReference type="SUPFAM" id="SSF46955">
    <property type="entry name" value="Putative DNA-binding domain"/>
    <property type="match status" value="1"/>
</dbReference>
<organism evidence="2 3">
    <name type="scientific">Paenibacillus roseus</name>
    <dbReference type="NCBI Taxonomy" id="2798579"/>
    <lineage>
        <taxon>Bacteria</taxon>
        <taxon>Bacillati</taxon>
        <taxon>Bacillota</taxon>
        <taxon>Bacilli</taxon>
        <taxon>Bacillales</taxon>
        <taxon>Paenibacillaceae</taxon>
        <taxon>Paenibacillus</taxon>
    </lineage>
</organism>
<dbReference type="InterPro" id="IPR041657">
    <property type="entry name" value="HTH_17"/>
</dbReference>
<dbReference type="AlphaFoldDB" id="A0A934IXJ8"/>
<evidence type="ECO:0000259" key="1">
    <source>
        <dbReference type="Pfam" id="PF12728"/>
    </source>
</evidence>
<dbReference type="InterPro" id="IPR010093">
    <property type="entry name" value="SinI_DNA-bd"/>
</dbReference>
<name>A0A934IXJ8_9BACL</name>
<protein>
    <submittedName>
        <fullName evidence="2">Helix-turn-helix domain-containing protein</fullName>
    </submittedName>
</protein>